<evidence type="ECO:0000313" key="2">
    <source>
        <dbReference type="EMBL" id="CAJ1063229.1"/>
    </source>
</evidence>
<feature type="region of interest" description="Disordered" evidence="1">
    <location>
        <begin position="1"/>
        <end position="32"/>
    </location>
</feature>
<dbReference type="AlphaFoldDB" id="A0AAV1FQI2"/>
<dbReference type="EMBL" id="OY660872">
    <property type="protein sequence ID" value="CAJ1063229.1"/>
    <property type="molecule type" value="Genomic_DNA"/>
</dbReference>
<proteinExistence type="predicted"/>
<reference evidence="2" key="1">
    <citation type="submission" date="2023-08" db="EMBL/GenBank/DDBJ databases">
        <authorList>
            <person name="Alioto T."/>
            <person name="Alioto T."/>
            <person name="Gomez Garrido J."/>
        </authorList>
    </citation>
    <scope>NUCLEOTIDE SEQUENCE</scope>
</reference>
<sequence>MTSGKSSPLNSHAHTHAHAARKAQPAATANKQKRVISQQLDFNWPTSCFQALLFSFDLAAELTERGALIDPSMAVTYYNCSGGGGGGGLQQLLAWRGVMKKDCQCSQSLKNGTGDGGISVQPAANRLVCNDPA</sequence>
<evidence type="ECO:0000256" key="1">
    <source>
        <dbReference type="SAM" id="MobiDB-lite"/>
    </source>
</evidence>
<protein>
    <submittedName>
        <fullName evidence="2">Uncharacterized protein</fullName>
    </submittedName>
</protein>
<dbReference type="Proteomes" id="UP001178508">
    <property type="component" value="Chromosome 9"/>
</dbReference>
<organism evidence="2 3">
    <name type="scientific">Xyrichtys novacula</name>
    <name type="common">Pearly razorfish</name>
    <name type="synonym">Hemipteronotus novacula</name>
    <dbReference type="NCBI Taxonomy" id="13765"/>
    <lineage>
        <taxon>Eukaryota</taxon>
        <taxon>Metazoa</taxon>
        <taxon>Chordata</taxon>
        <taxon>Craniata</taxon>
        <taxon>Vertebrata</taxon>
        <taxon>Euteleostomi</taxon>
        <taxon>Actinopterygii</taxon>
        <taxon>Neopterygii</taxon>
        <taxon>Teleostei</taxon>
        <taxon>Neoteleostei</taxon>
        <taxon>Acanthomorphata</taxon>
        <taxon>Eupercaria</taxon>
        <taxon>Labriformes</taxon>
        <taxon>Labridae</taxon>
        <taxon>Xyrichtys</taxon>
    </lineage>
</organism>
<accession>A0AAV1FQI2</accession>
<keyword evidence="3" id="KW-1185">Reference proteome</keyword>
<gene>
    <name evidence="2" type="ORF">XNOV1_A033162</name>
</gene>
<name>A0AAV1FQI2_XYRNO</name>
<feature type="compositionally biased region" description="Polar residues" evidence="1">
    <location>
        <begin position="1"/>
        <end position="10"/>
    </location>
</feature>
<evidence type="ECO:0000313" key="3">
    <source>
        <dbReference type="Proteomes" id="UP001178508"/>
    </source>
</evidence>